<accession>A0ABX8Z7F4</accession>
<evidence type="ECO:0000256" key="6">
    <source>
        <dbReference type="ARBA" id="ARBA00022801"/>
    </source>
</evidence>
<evidence type="ECO:0000313" key="8">
    <source>
        <dbReference type="EMBL" id="QZA78491.1"/>
    </source>
</evidence>
<evidence type="ECO:0000256" key="3">
    <source>
        <dbReference type="ARBA" id="ARBA00022705"/>
    </source>
</evidence>
<keyword evidence="4" id="KW-0540">Nuclease</keyword>
<dbReference type="RefSeq" id="WP_221007022.1">
    <property type="nucleotide sequence ID" value="NZ_CP081150.1"/>
</dbReference>
<keyword evidence="3" id="KW-0235">DNA replication</keyword>
<comment type="similarity">
    <text evidence="2">Belongs to the phage GPA family.</text>
</comment>
<sequence length="579" mass="65954">MKSRSLNLSFSPEAVRQRQIASELAFVDGILAKIHTSLHQILRQKWQALRGNDAAGLRFANTWLRQQATKWKQTPFAPDLAADYDDLQKLAKARANEMTQYCGMQRNFGNSEEESSALLINYALEKYSATVKSKHIEGSALRLKNEKFWKRKLSSNQERALEHEHILNGIINKFSECYVSNEQVKRFQARNQRNEEMLQNAVVINDLGNEVTLADFVANNERKLAETMCRLIGLEGIGSSLGYVGLFITVTCPSKFHAQKLDKTGAYSFNNPNFDGSNPRDANDYLCAVWVLLRAAFSDYGIDLFGMRVAEPHGNACPHWHLLIFVPRKQRGLVVRLFRKYFRKMDKYEPMAWKHRFNVKDIDYHKGSAAGYLIKYLCKNMNGQGMFDSQGLIDKDFDSGLDVVSSATRVKAWASCWGIRQFQFIGSAPVGIWRELRRIDGLTNDEFSAAADAADRGDWAEFTHLMKLDRKVLLKRDAGLNRYREPVQKIKGLIDTNSGSTIITREREWELVFKGFDLPRNILNNCRLENQVDSLGQQSLSPLLHFDASEKKQPLLVPLQSCDSKSNRRNSSPPLRLGG</sequence>
<proteinExistence type="inferred from homology"/>
<protein>
    <submittedName>
        <fullName evidence="8">Replication endonuclease</fullName>
    </submittedName>
</protein>
<organism evidence="8 9">
    <name type="scientific">Deefgea tanakiae</name>
    <dbReference type="NCBI Taxonomy" id="2865840"/>
    <lineage>
        <taxon>Bacteria</taxon>
        <taxon>Pseudomonadati</taxon>
        <taxon>Pseudomonadota</taxon>
        <taxon>Betaproteobacteria</taxon>
        <taxon>Neisseriales</taxon>
        <taxon>Chitinibacteraceae</taxon>
        <taxon>Deefgea</taxon>
    </lineage>
</organism>
<comment type="function">
    <text evidence="1">Possible endonuclease which induces a single-strand cut and initiates DNA replication.</text>
</comment>
<evidence type="ECO:0000256" key="5">
    <source>
        <dbReference type="ARBA" id="ARBA00022759"/>
    </source>
</evidence>
<feature type="domain" description="Replication gene A protein-like" evidence="7">
    <location>
        <begin position="127"/>
        <end position="384"/>
    </location>
</feature>
<evidence type="ECO:0000256" key="2">
    <source>
        <dbReference type="ARBA" id="ARBA00009260"/>
    </source>
</evidence>
<dbReference type="GO" id="GO:0004519">
    <property type="term" value="F:endonuclease activity"/>
    <property type="evidence" value="ECO:0007669"/>
    <property type="project" value="UniProtKB-KW"/>
</dbReference>
<keyword evidence="6" id="KW-0378">Hydrolase</keyword>
<dbReference type="Proteomes" id="UP000825679">
    <property type="component" value="Chromosome"/>
</dbReference>
<keyword evidence="5 8" id="KW-0255">Endonuclease</keyword>
<dbReference type="Pfam" id="PF05840">
    <property type="entry name" value="Phage_GPA"/>
    <property type="match status" value="1"/>
</dbReference>
<evidence type="ECO:0000256" key="4">
    <source>
        <dbReference type="ARBA" id="ARBA00022722"/>
    </source>
</evidence>
<keyword evidence="9" id="KW-1185">Reference proteome</keyword>
<dbReference type="EMBL" id="CP081150">
    <property type="protein sequence ID" value="QZA78491.1"/>
    <property type="molecule type" value="Genomic_DNA"/>
</dbReference>
<evidence type="ECO:0000313" key="9">
    <source>
        <dbReference type="Proteomes" id="UP000825679"/>
    </source>
</evidence>
<evidence type="ECO:0000259" key="7">
    <source>
        <dbReference type="Pfam" id="PF05840"/>
    </source>
</evidence>
<gene>
    <name evidence="8" type="ORF">K4H28_03485</name>
</gene>
<reference evidence="8 9" key="1">
    <citation type="submission" date="2021-08" db="EMBL/GenBank/DDBJ databases">
        <title>complete genome sequencing of Deefgea sp. D25.</title>
        <authorList>
            <person name="Bae J.-W."/>
            <person name="Gim D.-H."/>
        </authorList>
    </citation>
    <scope>NUCLEOTIDE SEQUENCE [LARGE SCALE GENOMIC DNA]</scope>
    <source>
        <strain evidence="8 9">D25</strain>
    </source>
</reference>
<evidence type="ECO:0000256" key="1">
    <source>
        <dbReference type="ARBA" id="ARBA00003293"/>
    </source>
</evidence>
<dbReference type="InterPro" id="IPR008766">
    <property type="entry name" value="Replication_gene_A-like"/>
</dbReference>
<name>A0ABX8Z7F4_9NEIS</name>